<proteinExistence type="predicted"/>
<evidence type="ECO:0000256" key="1">
    <source>
        <dbReference type="SAM" id="MobiDB-lite"/>
    </source>
</evidence>
<evidence type="ECO:0000313" key="2">
    <source>
        <dbReference type="EMBL" id="QYO77140.1"/>
    </source>
</evidence>
<organism evidence="2 3">
    <name type="scientific">Devosia salina</name>
    <dbReference type="NCBI Taxonomy" id="2860336"/>
    <lineage>
        <taxon>Bacteria</taxon>
        <taxon>Pseudomonadati</taxon>
        <taxon>Pseudomonadota</taxon>
        <taxon>Alphaproteobacteria</taxon>
        <taxon>Hyphomicrobiales</taxon>
        <taxon>Devosiaceae</taxon>
        <taxon>Devosia</taxon>
    </lineage>
</organism>
<dbReference type="EMBL" id="CP080590">
    <property type="protein sequence ID" value="QYO77140.1"/>
    <property type="molecule type" value="Genomic_DNA"/>
</dbReference>
<gene>
    <name evidence="2" type="ORF">K1X15_00585</name>
</gene>
<feature type="region of interest" description="Disordered" evidence="1">
    <location>
        <begin position="158"/>
        <end position="185"/>
    </location>
</feature>
<dbReference type="Proteomes" id="UP000825799">
    <property type="component" value="Chromosome"/>
</dbReference>
<protein>
    <submittedName>
        <fullName evidence="2">Uncharacterized protein</fullName>
    </submittedName>
</protein>
<reference evidence="2 3" key="1">
    <citation type="submission" date="2021-08" db="EMBL/GenBank/DDBJ databases">
        <title>Devosia salina sp. nov., isolated from the South China Sea sediment.</title>
        <authorList>
            <person name="Zhou Z."/>
        </authorList>
    </citation>
    <scope>NUCLEOTIDE SEQUENCE [LARGE SCALE GENOMIC DNA]</scope>
    <source>
        <strain evidence="2 3">SCS-3</strain>
    </source>
</reference>
<keyword evidence="3" id="KW-1185">Reference proteome</keyword>
<dbReference type="RefSeq" id="WP_220305602.1">
    <property type="nucleotide sequence ID" value="NZ_CP080590.1"/>
</dbReference>
<accession>A0ABX8WE06</accession>
<evidence type="ECO:0000313" key="3">
    <source>
        <dbReference type="Proteomes" id="UP000825799"/>
    </source>
</evidence>
<name>A0ABX8WE06_9HYPH</name>
<feature type="compositionally biased region" description="Basic and acidic residues" evidence="1">
    <location>
        <begin position="173"/>
        <end position="185"/>
    </location>
</feature>
<sequence>MPRPSLNLASRHEALFLRLTALHKDVSTLAIRKGPRETPEPVRIVAEGLISECAPFRKTRDRLPVAAPDLAGLCVQLGQVLAQLADYERRYTFWDGTLDCWCWRLDEGTMPVKRLKPQIKAPPPQSTEPSPIRDKITRMIIANRNSAYERGFEAGRVARIGPPAPQGFPEPDASAKDNPRLADLE</sequence>